<name>A0A5E6MIP1_9BACT</name>
<keyword evidence="1" id="KW-0812">Transmembrane</keyword>
<evidence type="ECO:0000313" key="3">
    <source>
        <dbReference type="Proteomes" id="UP000381693"/>
    </source>
</evidence>
<feature type="transmembrane region" description="Helical" evidence="1">
    <location>
        <begin position="74"/>
        <end position="99"/>
    </location>
</feature>
<reference evidence="2" key="1">
    <citation type="submission" date="2019-09" db="EMBL/GenBank/DDBJ databases">
        <authorList>
            <person name="Cremers G."/>
        </authorList>
    </citation>
    <scope>NUCLEOTIDE SEQUENCE [LARGE SCALE GENOMIC DNA]</scope>
    <source>
        <strain evidence="2">3B</strain>
    </source>
</reference>
<keyword evidence="1" id="KW-0472">Membrane</keyword>
<proteinExistence type="predicted"/>
<feature type="transmembrane region" description="Helical" evidence="1">
    <location>
        <begin position="39"/>
        <end position="59"/>
    </location>
</feature>
<dbReference type="Pfam" id="PF04238">
    <property type="entry name" value="DUF420"/>
    <property type="match status" value="1"/>
</dbReference>
<dbReference type="PANTHER" id="PTHR37692:SF1">
    <property type="entry name" value="DUF420 DOMAIN-CONTAINING PROTEIN"/>
    <property type="match status" value="1"/>
</dbReference>
<dbReference type="InterPro" id="IPR007352">
    <property type="entry name" value="DUF420"/>
</dbReference>
<keyword evidence="1" id="KW-1133">Transmembrane helix</keyword>
<evidence type="ECO:0000256" key="1">
    <source>
        <dbReference type="SAM" id="Phobius"/>
    </source>
</evidence>
<gene>
    <name evidence="2" type="ORF">MAMC_01980</name>
</gene>
<keyword evidence="3" id="KW-1185">Reference proteome</keyword>
<comment type="caution">
    <text evidence="2">The sequence shown here is derived from an EMBL/GenBank/DDBJ whole genome shotgun (WGS) entry which is preliminary data.</text>
</comment>
<protein>
    <recommendedName>
        <fullName evidence="4">DUF420 domain-containing protein</fullName>
    </recommendedName>
</protein>
<evidence type="ECO:0000313" key="2">
    <source>
        <dbReference type="EMBL" id="VVM08103.1"/>
    </source>
</evidence>
<dbReference type="AlphaFoldDB" id="A0A5E6MIP1"/>
<accession>A0A5E6MIP1</accession>
<feature type="transmembrane region" description="Helical" evidence="1">
    <location>
        <begin position="119"/>
        <end position="137"/>
    </location>
</feature>
<dbReference type="Proteomes" id="UP000381693">
    <property type="component" value="Unassembled WGS sequence"/>
</dbReference>
<sequence length="142" mass="15842">MVSQLPAVNASLNALTGCFLVAGFVAIKRGRITVHRNCMVAAFATSMAFLACYLTYHAIHGATPFPRHDWSRPLYFTILISHTILAVVNLPAIFAALYFAAKGRFSAHARVTRLLWPSWIYVSVTGVLVYFMLYHWFCVSPS</sequence>
<dbReference type="EMBL" id="CABFUZ020000221">
    <property type="protein sequence ID" value="VVM08103.1"/>
    <property type="molecule type" value="Genomic_DNA"/>
</dbReference>
<organism evidence="2 3">
    <name type="scientific">Methylacidimicrobium cyclopophantes</name>
    <dbReference type="NCBI Taxonomy" id="1041766"/>
    <lineage>
        <taxon>Bacteria</taxon>
        <taxon>Pseudomonadati</taxon>
        <taxon>Verrucomicrobiota</taxon>
        <taxon>Methylacidimicrobium</taxon>
    </lineage>
</organism>
<evidence type="ECO:0008006" key="4">
    <source>
        <dbReference type="Google" id="ProtNLM"/>
    </source>
</evidence>
<feature type="transmembrane region" description="Helical" evidence="1">
    <location>
        <begin position="6"/>
        <end position="27"/>
    </location>
</feature>
<dbReference type="PANTHER" id="PTHR37692">
    <property type="entry name" value="HYPOTHETICAL MEMBRANE SPANNING PROTEIN"/>
    <property type="match status" value="1"/>
</dbReference>